<evidence type="ECO:0000259" key="3">
    <source>
        <dbReference type="Pfam" id="PF01138"/>
    </source>
</evidence>
<dbReference type="GO" id="GO:0016075">
    <property type="term" value="P:rRNA catabolic process"/>
    <property type="evidence" value="ECO:0007669"/>
    <property type="project" value="TreeGrafter"/>
</dbReference>
<dbReference type="Pfam" id="PF01138">
    <property type="entry name" value="RNase_PH"/>
    <property type="match status" value="1"/>
</dbReference>
<sequence length="108" mass="12341">MVDIGEKLWIEQLKYFLQSDAFNMAGMEVRQLLSDRGFRVHGRKPNELRRIQCRMGVYSQTDGSAYIEQGNTKVLAAVHGLHEKNNNKASEATFPSRERDEASDLARL</sequence>
<dbReference type="Proteomes" id="UP000014760">
    <property type="component" value="Unassembled WGS sequence"/>
</dbReference>
<dbReference type="EMBL" id="AMQN01016153">
    <property type="status" value="NOT_ANNOTATED_CDS"/>
    <property type="molecule type" value="Genomic_DNA"/>
</dbReference>
<dbReference type="PANTHER" id="PTHR11953:SF0">
    <property type="entry name" value="EXOSOME COMPLEX COMPONENT RRP41"/>
    <property type="match status" value="1"/>
</dbReference>
<dbReference type="Gene3D" id="3.30.230.70">
    <property type="entry name" value="GHMP Kinase, N-terminal domain"/>
    <property type="match status" value="1"/>
</dbReference>
<feature type="domain" description="Exoribonuclease phosphorolytic" evidence="3">
    <location>
        <begin position="47"/>
        <end position="88"/>
    </location>
</feature>
<dbReference type="GO" id="GO:0000176">
    <property type="term" value="C:nuclear exosome (RNase complex)"/>
    <property type="evidence" value="ECO:0007669"/>
    <property type="project" value="TreeGrafter"/>
</dbReference>
<dbReference type="OrthoDB" id="27298at2759"/>
<dbReference type="GO" id="GO:0034475">
    <property type="term" value="P:U4 snRNA 3'-end processing"/>
    <property type="evidence" value="ECO:0007669"/>
    <property type="project" value="TreeGrafter"/>
</dbReference>
<dbReference type="GO" id="GO:0071051">
    <property type="term" value="P:poly(A)-dependent snoRNA 3'-end processing"/>
    <property type="evidence" value="ECO:0007669"/>
    <property type="project" value="TreeGrafter"/>
</dbReference>
<feature type="compositionally biased region" description="Basic and acidic residues" evidence="2">
    <location>
        <begin position="96"/>
        <end position="108"/>
    </location>
</feature>
<protein>
    <recommendedName>
        <fullName evidence="3">Exoribonuclease phosphorolytic domain-containing protein</fullName>
    </recommendedName>
</protein>
<dbReference type="InterPro" id="IPR020568">
    <property type="entry name" value="Ribosomal_Su5_D2-typ_SF"/>
</dbReference>
<dbReference type="STRING" id="283909.R7T339"/>
<dbReference type="HOGENOM" id="CLU_2199461_0_0_1"/>
<dbReference type="EMBL" id="KB312583">
    <property type="protein sequence ID" value="ELT86988.1"/>
    <property type="molecule type" value="Genomic_DNA"/>
</dbReference>
<evidence type="ECO:0000256" key="2">
    <source>
        <dbReference type="SAM" id="MobiDB-lite"/>
    </source>
</evidence>
<evidence type="ECO:0000313" key="5">
    <source>
        <dbReference type="EnsemblMetazoa" id="CapteP213173"/>
    </source>
</evidence>
<feature type="region of interest" description="Disordered" evidence="2">
    <location>
        <begin position="85"/>
        <end position="108"/>
    </location>
</feature>
<reference evidence="5" key="3">
    <citation type="submission" date="2015-06" db="UniProtKB">
        <authorList>
            <consortium name="EnsemblMetazoa"/>
        </authorList>
    </citation>
    <scope>IDENTIFICATION</scope>
</reference>
<proteinExistence type="inferred from homology"/>
<organism evidence="4">
    <name type="scientific">Capitella teleta</name>
    <name type="common">Polychaete worm</name>
    <dbReference type="NCBI Taxonomy" id="283909"/>
    <lineage>
        <taxon>Eukaryota</taxon>
        <taxon>Metazoa</taxon>
        <taxon>Spiralia</taxon>
        <taxon>Lophotrochozoa</taxon>
        <taxon>Annelida</taxon>
        <taxon>Polychaeta</taxon>
        <taxon>Sedentaria</taxon>
        <taxon>Scolecida</taxon>
        <taxon>Capitellidae</taxon>
        <taxon>Capitella</taxon>
    </lineage>
</organism>
<dbReference type="EnsemblMetazoa" id="CapteT213173">
    <property type="protein sequence ID" value="CapteP213173"/>
    <property type="gene ID" value="CapteG213173"/>
</dbReference>
<evidence type="ECO:0000313" key="6">
    <source>
        <dbReference type="Proteomes" id="UP000014760"/>
    </source>
</evidence>
<name>R7T339_CAPTE</name>
<comment type="similarity">
    <text evidence="1">Belongs to the RNase PH family.</text>
</comment>
<evidence type="ECO:0000313" key="4">
    <source>
        <dbReference type="EMBL" id="ELT86988.1"/>
    </source>
</evidence>
<dbReference type="GO" id="GO:0000177">
    <property type="term" value="C:cytoplasmic exosome (RNase complex)"/>
    <property type="evidence" value="ECO:0007669"/>
    <property type="project" value="TreeGrafter"/>
</dbReference>
<dbReference type="SUPFAM" id="SSF54211">
    <property type="entry name" value="Ribosomal protein S5 domain 2-like"/>
    <property type="match status" value="1"/>
</dbReference>
<dbReference type="InterPro" id="IPR050080">
    <property type="entry name" value="RNase_PH"/>
</dbReference>
<gene>
    <name evidence="4" type="ORF">CAPTEDRAFT_213173</name>
</gene>
<dbReference type="GO" id="GO:0005730">
    <property type="term" value="C:nucleolus"/>
    <property type="evidence" value="ECO:0007669"/>
    <property type="project" value="TreeGrafter"/>
</dbReference>
<dbReference type="PANTHER" id="PTHR11953">
    <property type="entry name" value="EXOSOME COMPLEX COMPONENT"/>
    <property type="match status" value="1"/>
</dbReference>
<accession>R7T339</accession>
<dbReference type="AlphaFoldDB" id="R7T339"/>
<dbReference type="InterPro" id="IPR001247">
    <property type="entry name" value="ExoRNase_PH_dom1"/>
</dbReference>
<dbReference type="GO" id="GO:0071028">
    <property type="term" value="P:nuclear mRNA surveillance"/>
    <property type="evidence" value="ECO:0007669"/>
    <property type="project" value="TreeGrafter"/>
</dbReference>
<evidence type="ECO:0000256" key="1">
    <source>
        <dbReference type="ARBA" id="ARBA00006678"/>
    </source>
</evidence>
<dbReference type="GO" id="GO:0003723">
    <property type="term" value="F:RNA binding"/>
    <property type="evidence" value="ECO:0007669"/>
    <property type="project" value="TreeGrafter"/>
</dbReference>
<keyword evidence="6" id="KW-1185">Reference proteome</keyword>
<reference evidence="6" key="1">
    <citation type="submission" date="2012-12" db="EMBL/GenBank/DDBJ databases">
        <authorList>
            <person name="Hellsten U."/>
            <person name="Grimwood J."/>
            <person name="Chapman J.A."/>
            <person name="Shapiro H."/>
            <person name="Aerts A."/>
            <person name="Otillar R.P."/>
            <person name="Terry A.Y."/>
            <person name="Boore J.L."/>
            <person name="Simakov O."/>
            <person name="Marletaz F."/>
            <person name="Cho S.-J."/>
            <person name="Edsinger-Gonzales E."/>
            <person name="Havlak P."/>
            <person name="Kuo D.-H."/>
            <person name="Larsson T."/>
            <person name="Lv J."/>
            <person name="Arendt D."/>
            <person name="Savage R."/>
            <person name="Osoegawa K."/>
            <person name="de Jong P."/>
            <person name="Lindberg D.R."/>
            <person name="Seaver E.C."/>
            <person name="Weisblat D.A."/>
            <person name="Putnam N.H."/>
            <person name="Grigoriev I.V."/>
            <person name="Rokhsar D.S."/>
        </authorList>
    </citation>
    <scope>NUCLEOTIDE SEQUENCE</scope>
    <source>
        <strain evidence="6">I ESC-2004</strain>
    </source>
</reference>
<reference evidence="4 6" key="2">
    <citation type="journal article" date="2013" name="Nature">
        <title>Insights into bilaterian evolution from three spiralian genomes.</title>
        <authorList>
            <person name="Simakov O."/>
            <person name="Marletaz F."/>
            <person name="Cho S.J."/>
            <person name="Edsinger-Gonzales E."/>
            <person name="Havlak P."/>
            <person name="Hellsten U."/>
            <person name="Kuo D.H."/>
            <person name="Larsson T."/>
            <person name="Lv J."/>
            <person name="Arendt D."/>
            <person name="Savage R."/>
            <person name="Osoegawa K."/>
            <person name="de Jong P."/>
            <person name="Grimwood J."/>
            <person name="Chapman J.A."/>
            <person name="Shapiro H."/>
            <person name="Aerts A."/>
            <person name="Otillar R.P."/>
            <person name="Terry A.Y."/>
            <person name="Boore J.L."/>
            <person name="Grigoriev I.V."/>
            <person name="Lindberg D.R."/>
            <person name="Seaver E.C."/>
            <person name="Weisblat D.A."/>
            <person name="Putnam N.H."/>
            <person name="Rokhsar D.S."/>
        </authorList>
    </citation>
    <scope>NUCLEOTIDE SEQUENCE</scope>
    <source>
        <strain evidence="4 6">I ESC-2004</strain>
    </source>
</reference>
<dbReference type="InterPro" id="IPR027408">
    <property type="entry name" value="PNPase/RNase_PH_dom_sf"/>
</dbReference>